<dbReference type="Gene3D" id="3.40.50.300">
    <property type="entry name" value="P-loop containing nucleotide triphosphate hydrolases"/>
    <property type="match status" value="1"/>
</dbReference>
<dbReference type="InterPro" id="IPR027417">
    <property type="entry name" value="P-loop_NTPase"/>
</dbReference>
<keyword evidence="2" id="KW-0547">Nucleotide-binding</keyword>
<feature type="compositionally biased region" description="Basic and acidic residues" evidence="3">
    <location>
        <begin position="890"/>
        <end position="899"/>
    </location>
</feature>
<proteinExistence type="inferred from homology"/>
<organism evidence="5 6">
    <name type="scientific">Mugilogobius chulae</name>
    <name type="common">yellowstripe goby</name>
    <dbReference type="NCBI Taxonomy" id="88201"/>
    <lineage>
        <taxon>Eukaryota</taxon>
        <taxon>Metazoa</taxon>
        <taxon>Chordata</taxon>
        <taxon>Craniata</taxon>
        <taxon>Vertebrata</taxon>
        <taxon>Euteleostomi</taxon>
        <taxon>Actinopterygii</taxon>
        <taxon>Neopterygii</taxon>
        <taxon>Teleostei</taxon>
        <taxon>Neoteleostei</taxon>
        <taxon>Acanthomorphata</taxon>
        <taxon>Gobiaria</taxon>
        <taxon>Gobiiformes</taxon>
        <taxon>Gobioidei</taxon>
        <taxon>Gobiidae</taxon>
        <taxon>Gobionellinae</taxon>
        <taxon>Mugilogobius</taxon>
    </lineage>
</organism>
<feature type="compositionally biased region" description="Polar residues" evidence="3">
    <location>
        <begin position="838"/>
        <end position="849"/>
    </location>
</feature>
<evidence type="ECO:0000256" key="2">
    <source>
        <dbReference type="ARBA" id="ARBA00022741"/>
    </source>
</evidence>
<feature type="region of interest" description="Disordered" evidence="3">
    <location>
        <begin position="625"/>
        <end position="696"/>
    </location>
</feature>
<evidence type="ECO:0000313" key="5">
    <source>
        <dbReference type="EMBL" id="KAK7898733.1"/>
    </source>
</evidence>
<dbReference type="Proteomes" id="UP001460270">
    <property type="component" value="Unassembled WGS sequence"/>
</dbReference>
<feature type="compositionally biased region" description="Basic and acidic residues" evidence="3">
    <location>
        <begin position="648"/>
        <end position="667"/>
    </location>
</feature>
<sequence length="918" mass="104086">MSCPGVLVVVLLGEKHSLKQLLLKELLNSEERAQISSDCVVGENNQLRVICAPDIFSKQLKSSFSPTVLRLFFYPLFLDFPPVPLFLDPFVKSYLRWNFTDRYNSDPLVLLRALQQHLLDITALSLPGPNLFLLAVDPDNANEQTVAQWIKQLQSYFGDTVCSHLLVALPDLESFRTLRPLQESFGTALTMLSDNIILEWRRWCKPVPFVFKYPEYGELVKRRERELRSSVEYFTTGPAEEQAERDRSSAGSQTKAAIPAPEPDARQSQMQVPAGFFNIILLGSSGVGKSSSGNTILAAAKERPCVRNGAHSGRHARLFHDKIPQSQNQVEKCRKFLIPGHFMVLLVLRVDRFRQPDLLQRLEQKLGVQFREDTWLLLTHGEELEGRESEFFNRNPELKKVAEQCRYKSHSFNNKKRISRQQVVSLLEKIPQQHQSHICAERCAPASTLNLEPSVLNSSFTFKDKEYESASAALDAYITDFERGHHGSTSKRTTFRLPLSSPRKTSLRELRNRDVLRERLSEQELNYLTLPVSSLRHRDNRDRISMTTDELLNLPNDGSMPITHTSAFLHGLVSKSGLSQTRSPVKKNTSSQSHTHIDSQPIRTLHCSRCGAGVVPKTYRETPFSSTLKFDPQASSSHWARPASADQSECRSLRDNQSERRSLRDSQSEQFGLLQQDQSEQMCEQDQSQGGEIEDFPASAPSWVLELNEEQLVDSEETLRNLRLQFAQHISQMVTDRSNSVDSLYTDRRIQSLIQKADRVLDSLQNSTTGSPVPPVNADQTQDLDQELEPALKSDPQTSGAGSQPGLLEAIKQILFRLQAVEMELHRRQDAQQDTLLQRAPQQAHTPTQIPEADEEEASLQRALHHLSRLKLLVENTEDHQNVLKLNKNISEEERDEGRFSSCSIEHQQGATQGNLTQ</sequence>
<comment type="similarity">
    <text evidence="1">Belongs to the TRAFAC class TrmE-Era-EngA-EngB-Septin-like GTPase superfamily. AIG1/Toc34/Toc159-like paraseptin GTPase family. IAN subfamily.</text>
</comment>
<feature type="compositionally biased region" description="Polar residues" evidence="3">
    <location>
        <begin position="625"/>
        <end position="638"/>
    </location>
</feature>
<feature type="region of interest" description="Disordered" evidence="3">
    <location>
        <begin position="888"/>
        <end position="918"/>
    </location>
</feature>
<dbReference type="EMBL" id="JBBPFD010000014">
    <property type="protein sequence ID" value="KAK7898733.1"/>
    <property type="molecule type" value="Genomic_DNA"/>
</dbReference>
<evidence type="ECO:0000313" key="6">
    <source>
        <dbReference type="Proteomes" id="UP001460270"/>
    </source>
</evidence>
<reference evidence="6" key="1">
    <citation type="submission" date="2024-04" db="EMBL/GenBank/DDBJ databases">
        <title>Salinicola lusitanus LLJ914,a marine bacterium isolated from the Okinawa Trough.</title>
        <authorList>
            <person name="Li J."/>
        </authorList>
    </citation>
    <scope>NUCLEOTIDE SEQUENCE [LARGE SCALE GENOMIC DNA]</scope>
</reference>
<dbReference type="PANTHER" id="PTHR35079:SF1">
    <property type="entry name" value="LUNG ADENOMA SUSCEPTIBILITY PROTEIN 2"/>
    <property type="match status" value="1"/>
</dbReference>
<dbReference type="Pfam" id="PF04548">
    <property type="entry name" value="AIG1"/>
    <property type="match status" value="1"/>
</dbReference>
<accession>A0AAW0NG02</accession>
<feature type="region of interest" description="Disordered" evidence="3">
    <location>
        <begin position="234"/>
        <end position="267"/>
    </location>
</feature>
<dbReference type="AlphaFoldDB" id="A0AAW0NG02"/>
<name>A0AAW0NG02_9GOBI</name>
<feature type="domain" description="AIG1-type G" evidence="4">
    <location>
        <begin position="326"/>
        <end position="433"/>
    </location>
</feature>
<feature type="region of interest" description="Disordered" evidence="3">
    <location>
        <begin position="838"/>
        <end position="857"/>
    </location>
</feature>
<dbReference type="GO" id="GO:0005525">
    <property type="term" value="F:GTP binding"/>
    <property type="evidence" value="ECO:0007669"/>
    <property type="project" value="InterPro"/>
</dbReference>
<protein>
    <recommendedName>
        <fullName evidence="4">AIG1-type G domain-containing protein</fullName>
    </recommendedName>
</protein>
<keyword evidence="6" id="KW-1185">Reference proteome</keyword>
<evidence type="ECO:0000259" key="4">
    <source>
        <dbReference type="Pfam" id="PF04548"/>
    </source>
</evidence>
<evidence type="ECO:0000256" key="1">
    <source>
        <dbReference type="ARBA" id="ARBA00008535"/>
    </source>
</evidence>
<comment type="caution">
    <text evidence="5">The sequence shown here is derived from an EMBL/GenBank/DDBJ whole genome shotgun (WGS) entry which is preliminary data.</text>
</comment>
<gene>
    <name evidence="5" type="ORF">WMY93_019586</name>
</gene>
<dbReference type="InterPro" id="IPR006703">
    <property type="entry name" value="G_AIG1"/>
</dbReference>
<feature type="compositionally biased region" description="Polar residues" evidence="3">
    <location>
        <begin position="576"/>
        <end position="594"/>
    </location>
</feature>
<evidence type="ECO:0000256" key="3">
    <source>
        <dbReference type="SAM" id="MobiDB-lite"/>
    </source>
</evidence>
<feature type="compositionally biased region" description="Polar residues" evidence="3">
    <location>
        <begin position="901"/>
        <end position="918"/>
    </location>
</feature>
<feature type="compositionally biased region" description="Polar residues" evidence="3">
    <location>
        <begin position="668"/>
        <end position="690"/>
    </location>
</feature>
<feature type="region of interest" description="Disordered" evidence="3">
    <location>
        <begin position="575"/>
        <end position="600"/>
    </location>
</feature>
<dbReference type="PANTHER" id="PTHR35079">
    <property type="entry name" value="LUNG ADENOMA SUSCEPTIBILITY PROTEIN 2"/>
    <property type="match status" value="1"/>
</dbReference>
<dbReference type="InterPro" id="IPR052679">
    <property type="entry name" value="Cell_Prolif_Regulator"/>
</dbReference>